<evidence type="ECO:0000313" key="2">
    <source>
        <dbReference type="Proteomes" id="UP000051445"/>
    </source>
</evidence>
<accession>A0A0R1P8M7</accession>
<organism evidence="1 2">
    <name type="scientific">Limosilactobacillus frumenti DSM 13145</name>
    <dbReference type="NCBI Taxonomy" id="1423746"/>
    <lineage>
        <taxon>Bacteria</taxon>
        <taxon>Bacillati</taxon>
        <taxon>Bacillota</taxon>
        <taxon>Bacilli</taxon>
        <taxon>Lactobacillales</taxon>
        <taxon>Lactobacillaceae</taxon>
        <taxon>Limosilactobacillus</taxon>
    </lineage>
</organism>
<comment type="caution">
    <text evidence="1">The sequence shown here is derived from an EMBL/GenBank/DDBJ whole genome shotgun (WGS) entry which is preliminary data.</text>
</comment>
<dbReference type="Proteomes" id="UP000051445">
    <property type="component" value="Unassembled WGS sequence"/>
</dbReference>
<dbReference type="PATRIC" id="fig|1423746.3.peg.1530"/>
<dbReference type="AlphaFoldDB" id="A0A0R1P8M7"/>
<protein>
    <submittedName>
        <fullName evidence="1">Uncharacterized protein</fullName>
    </submittedName>
</protein>
<reference evidence="1 2" key="1">
    <citation type="journal article" date="2015" name="Genome Announc.">
        <title>Expanding the biotechnology potential of lactobacilli through comparative genomics of 213 strains and associated genera.</title>
        <authorList>
            <person name="Sun Z."/>
            <person name="Harris H.M."/>
            <person name="McCann A."/>
            <person name="Guo C."/>
            <person name="Argimon S."/>
            <person name="Zhang W."/>
            <person name="Yang X."/>
            <person name="Jeffery I.B."/>
            <person name="Cooney J.C."/>
            <person name="Kagawa T.F."/>
            <person name="Liu W."/>
            <person name="Song Y."/>
            <person name="Salvetti E."/>
            <person name="Wrobel A."/>
            <person name="Rasinkangas P."/>
            <person name="Parkhill J."/>
            <person name="Rea M.C."/>
            <person name="O'Sullivan O."/>
            <person name="Ritari J."/>
            <person name="Douillard F.P."/>
            <person name="Paul Ross R."/>
            <person name="Yang R."/>
            <person name="Briner A.E."/>
            <person name="Felis G.E."/>
            <person name="de Vos W.M."/>
            <person name="Barrangou R."/>
            <person name="Klaenhammer T.R."/>
            <person name="Caufield P.W."/>
            <person name="Cui Y."/>
            <person name="Zhang H."/>
            <person name="O'Toole P.W."/>
        </authorList>
    </citation>
    <scope>NUCLEOTIDE SEQUENCE [LARGE SCALE GENOMIC DNA]</scope>
    <source>
        <strain evidence="1 2">DSM 13145</strain>
    </source>
</reference>
<proteinExistence type="predicted"/>
<sequence length="54" mass="6061">MNNMKGAIKMLLTDNMLRNVRYTMTPTADTKTAVTTKKVQHAVPYKVGGKVVFF</sequence>
<gene>
    <name evidence="1" type="ORF">FD27_GL001500</name>
</gene>
<dbReference type="EMBL" id="AZER01000003">
    <property type="protein sequence ID" value="KRL28719.1"/>
    <property type="molecule type" value="Genomic_DNA"/>
</dbReference>
<keyword evidence="2" id="KW-1185">Reference proteome</keyword>
<evidence type="ECO:0000313" key="1">
    <source>
        <dbReference type="EMBL" id="KRL28719.1"/>
    </source>
</evidence>
<name>A0A0R1P8M7_9LACO</name>